<accession>A0ACB6ZW73</accession>
<reference evidence="1" key="1">
    <citation type="submission" date="2019-10" db="EMBL/GenBank/DDBJ databases">
        <authorList>
            <consortium name="DOE Joint Genome Institute"/>
            <person name="Kuo A."/>
            <person name="Miyauchi S."/>
            <person name="Kiss E."/>
            <person name="Drula E."/>
            <person name="Kohler A."/>
            <person name="Sanchez-Garcia M."/>
            <person name="Andreopoulos B."/>
            <person name="Barry K.W."/>
            <person name="Bonito G."/>
            <person name="Buee M."/>
            <person name="Carver A."/>
            <person name="Chen C."/>
            <person name="Cichocki N."/>
            <person name="Clum A."/>
            <person name="Culley D."/>
            <person name="Crous P.W."/>
            <person name="Fauchery L."/>
            <person name="Girlanda M."/>
            <person name="Hayes R."/>
            <person name="Keri Z."/>
            <person name="Labutti K."/>
            <person name="Lipzen A."/>
            <person name="Lombard V."/>
            <person name="Magnuson J."/>
            <person name="Maillard F."/>
            <person name="Morin E."/>
            <person name="Murat C."/>
            <person name="Nolan M."/>
            <person name="Ohm R."/>
            <person name="Pangilinan J."/>
            <person name="Pereira M."/>
            <person name="Perotto S."/>
            <person name="Peter M."/>
            <person name="Riley R."/>
            <person name="Sitrit Y."/>
            <person name="Stielow B."/>
            <person name="Szollosi G."/>
            <person name="Zifcakova L."/>
            <person name="Stursova M."/>
            <person name="Spatafora J.W."/>
            <person name="Tedersoo L."/>
            <person name="Vaario L.-M."/>
            <person name="Yamada A."/>
            <person name="Yan M."/>
            <person name="Wang P."/>
            <person name="Xu J."/>
            <person name="Bruns T."/>
            <person name="Baldrian P."/>
            <person name="Vilgalys R."/>
            <person name="Henrissat B."/>
            <person name="Grigoriev I.V."/>
            <person name="Hibbett D."/>
            <person name="Nagy L.G."/>
            <person name="Martin F.M."/>
        </authorList>
    </citation>
    <scope>NUCLEOTIDE SEQUENCE</scope>
    <source>
        <strain evidence="1">P2</strain>
    </source>
</reference>
<proteinExistence type="predicted"/>
<protein>
    <submittedName>
        <fullName evidence="1">Uncharacterized protein</fullName>
    </submittedName>
</protein>
<evidence type="ECO:0000313" key="1">
    <source>
        <dbReference type="EMBL" id="KAF9653696.1"/>
    </source>
</evidence>
<dbReference type="EMBL" id="MU117963">
    <property type="protein sequence ID" value="KAF9653696.1"/>
    <property type="molecule type" value="Genomic_DNA"/>
</dbReference>
<reference evidence="1" key="2">
    <citation type="journal article" date="2020" name="Nat. Commun.">
        <title>Large-scale genome sequencing of mycorrhizal fungi provides insights into the early evolution of symbiotic traits.</title>
        <authorList>
            <person name="Miyauchi S."/>
            <person name="Kiss E."/>
            <person name="Kuo A."/>
            <person name="Drula E."/>
            <person name="Kohler A."/>
            <person name="Sanchez-Garcia M."/>
            <person name="Morin E."/>
            <person name="Andreopoulos B."/>
            <person name="Barry K.W."/>
            <person name="Bonito G."/>
            <person name="Buee M."/>
            <person name="Carver A."/>
            <person name="Chen C."/>
            <person name="Cichocki N."/>
            <person name="Clum A."/>
            <person name="Culley D."/>
            <person name="Crous P.W."/>
            <person name="Fauchery L."/>
            <person name="Girlanda M."/>
            <person name="Hayes R.D."/>
            <person name="Keri Z."/>
            <person name="LaButti K."/>
            <person name="Lipzen A."/>
            <person name="Lombard V."/>
            <person name="Magnuson J."/>
            <person name="Maillard F."/>
            <person name="Murat C."/>
            <person name="Nolan M."/>
            <person name="Ohm R.A."/>
            <person name="Pangilinan J."/>
            <person name="Pereira M.F."/>
            <person name="Perotto S."/>
            <person name="Peter M."/>
            <person name="Pfister S."/>
            <person name="Riley R."/>
            <person name="Sitrit Y."/>
            <person name="Stielow J.B."/>
            <person name="Szollosi G."/>
            <person name="Zifcakova L."/>
            <person name="Stursova M."/>
            <person name="Spatafora J.W."/>
            <person name="Tedersoo L."/>
            <person name="Vaario L.M."/>
            <person name="Yamada A."/>
            <person name="Yan M."/>
            <person name="Wang P."/>
            <person name="Xu J."/>
            <person name="Bruns T."/>
            <person name="Baldrian P."/>
            <person name="Vilgalys R."/>
            <person name="Dunand C."/>
            <person name="Henrissat B."/>
            <person name="Grigoriev I.V."/>
            <person name="Hibbett D."/>
            <person name="Nagy L.G."/>
            <person name="Martin F.M."/>
        </authorList>
    </citation>
    <scope>NUCLEOTIDE SEQUENCE</scope>
    <source>
        <strain evidence="1">P2</strain>
    </source>
</reference>
<name>A0ACB6ZW73_THEGA</name>
<sequence>MSEVYFPPGVECFHPDGSGVWNSQAYQAGSCEVTDDMLAFLNLTNPISNYIATYCLSPAPDDSCPFGFCPNPDVAGPLVRIATYVTTSCISILIFYSPKRVKDTFWSQVLTIYSLLLTACLSIFRNELTKFHALTVSVIVASPLTIYLVIYSIRAMWGGQHRLDNILGQGHLIKRLFVLFAAAIWIALTTYSFIPQNAPRFAQGSCKPRPLILNFFLVTPISIGIMERKEKPWLGVVVALPLFLVILAWVVAILLKRHTIWPPGEPYRFNFWKVLTVVGEYFPFIHFVSVVVVPFAYWVACIELGIYNSNDNQFTLTFGQVGVPP</sequence>
<dbReference type="Proteomes" id="UP000886501">
    <property type="component" value="Unassembled WGS sequence"/>
</dbReference>
<organism evidence="1 2">
    <name type="scientific">Thelephora ganbajun</name>
    <name type="common">Ganba fungus</name>
    <dbReference type="NCBI Taxonomy" id="370292"/>
    <lineage>
        <taxon>Eukaryota</taxon>
        <taxon>Fungi</taxon>
        <taxon>Dikarya</taxon>
        <taxon>Basidiomycota</taxon>
        <taxon>Agaricomycotina</taxon>
        <taxon>Agaricomycetes</taxon>
        <taxon>Thelephorales</taxon>
        <taxon>Thelephoraceae</taxon>
        <taxon>Thelephora</taxon>
    </lineage>
</organism>
<gene>
    <name evidence="1" type="ORF">BDM02DRAFT_3107670</name>
</gene>
<evidence type="ECO:0000313" key="2">
    <source>
        <dbReference type="Proteomes" id="UP000886501"/>
    </source>
</evidence>
<keyword evidence="2" id="KW-1185">Reference proteome</keyword>
<comment type="caution">
    <text evidence="1">The sequence shown here is derived from an EMBL/GenBank/DDBJ whole genome shotgun (WGS) entry which is preliminary data.</text>
</comment>